<evidence type="ECO:0000313" key="2">
    <source>
        <dbReference type="Proteomes" id="UP001320706"/>
    </source>
</evidence>
<sequence>MEAAGGSQADPGTQLLLSRLFERLHHDIPDIEWDDSVPPFHSSYDNYHVYGVQKPAKDLLKGQPSNRAARARREHAGTDTSDTDGEEAEPEPLQVVARVSVHVLRLEREFKLARRLWDETSDGKHFIRPLRLVRLPPRQPGDVQMVAMVAEAPGRNYLRDLVELGPNFYYVDLPTSPTSPGPLQAGRSFSRVPLKTFLDFAVGAVECCETLHHGSEIVHGELRGDAFHLNRETGVVRLINFGSGARSFENGLTSAGWSSLMSERGVEHKLQFIAPEQTGRLPAEPDSRTDIYSLGILFWTMLTGEPAFAGSTPLDIMQNVLGRRIPSLDSKRPDVPHALAACIQKMTQKNMDERYQSTSGLRWDLAEIKRLMTDGDNQGLDSFRLGTKDVSCFFNLPSAQIGRQKQRDALIAVIEKQAARAAQSAPVTKKGLLSISTSSSGLSANGQDPAVLDEVMSESTGSGDHDTPGRMQSTGTDPFTTDALKQTHQQASQESVMTITSSTDEGGSGANRHMNSMSSESRGSLTGDRSGFDTSSRSTGSHITGDSSLLRTAQKLKKKSHCEVISLSGSAGLGKSSLLQSIQVTARSHGYFASAKFDQVKRAPFEPILRVMSSLFRQIFSENDVSTPFHNNIRQFVAPAWEILHTYLELPPWLLSQTSIHQPIQGTPSQVNSTQSSSLKCGSTGNTATDWLRAGGSNRHSRFTNTFLDVLRLLAYQKLICFCLDDLQYADAESLNMLHSLVKAHVPVVLILTCRSEDDLSSRGKALLSRATRIELAPFSEEETTDYVRATLHRPAEYVLPLVAVIQEKTKGNPFFIREMLDTCFRKQCIFYSWKTSQWEFDLDKVFNEFSSPETRQFSSNDFIARKLQELPDDSRALLCWASLLGNNFSFTLIKQVMVCDCAKAAPPESLPPFSNDPVLGLQGALTAFTIMSTDDEDRFRFSHDRYLQAANILCDQFSKDEMNYVIVTAMMRHDSYDNRNKPTKVLFDQARHICNAVEVIKNRAPARQPFRDLLYQAAETAREQGARSIALYYFQHALSLLSDDPWRDEPPDTQYQETLTLLTKASASYWYLGFFDEANVLLKEIMNNARDPTDKAPAFIIQSRMYAQRGDSYTAFVTLKSALADFGVEIKEATWADCDAEFQELAPILQRREPDYAAAEHSIADRELLTVGAVFVELISSAFWSDSLLFYNLSLKMLRVYLDRGLFPQIGLAYVHFATIAVGRFGMVDFGIDMGKVALRLFDCFGQDPYVIGRGCTLHSLFLGHLADYLPQQLPLLERGMEATVLAGDRILHLLNIGIIAAFRFWSAHDLSEIEAYITYQSEPFPYWREDLRGGVFLMSVRQYARALQGKTETESAATIFDDESHSSTEYTNFVTTHASAPKRPLSIYNSYRLVTLCRFGYYDETLKLGESLMECTQGLWSMRYHYSNLFYLAIANLAKAREDSSKREAMLQRVRDYYKTIKKIAAHNDVNYASWLYLIEAGLAEHKSDFGEAILAFENAINHATVHAFTLDEAFSYELYAEYLIRRGSTRPARSMVYDAVAAYRHISALGKAQQLNDKYEFLLQGTRSLATADMGTQTIQIDTGNSSLKLAQNEAGMSAESTADRTQAWLLPGAIRPDNHPPHEGANNSMLKGGLSAVGLDMIDLASILESSQLLSSELNVDKLLSKLTKIIVESSGAEICGLVVNDDEVGWCTAAIAGPDGNITQDVGEPIERLTDPVARQITLYVLRFKEGLFLQQVLEDERFANVPALWRAQHPEGRSIIALPILHGDNTLLGSIYVEGPPNSFTERNVTVLRLLVNQISISIANALLFKKLERISASNASMLEIQKQSLAQARESERKAKIAEAKAMEMVRLKEEAAKAKSMFLANVSHELRTPLNGVIGMSELLKASKLNSEQESFADSIRVCADTLLSVINDILDFSKLEAGKMQMFNVQLSLTETISEVVRALSYTNMERGLQTIEQLELDKDLLVMGDPVRLHQIFMNLLSNAYKFTARGSVTVKAVVEREDQQSITVTCSVADTGIGISEEQSKKLFLPFSQADSSTARSYGGTGLGLSICKAIIENVMRGRIWLSSTPGVGTTVSFTLTFQKVTVVKGGTAPPAGRREADPMAIFSPTTEDEDDSDMKYINLSSVPRDQLKICIAEDNPINQRIAINFVKKLGFKCEAFSDGQQAVDALERASKEGEPFHLVLMDVQMPVLDGYHATREIRKHTDAVVREVLVIAMTASAIRGDREKCLEAGMNNYLAKPVRAHVLKQMLEGYLNQANKAIPRLQEESDRLAKEILDSAAKEQEVGSSAESTTSQQETESSAPSVTSAMDEDVADEEGEPSSAETVVTTANSQPADIEKAVETSVQRLETGNNNLPIRPKPTPNQKDTEETKEE</sequence>
<protein>
    <submittedName>
        <fullName evidence="1">Chk1 protein kinase</fullName>
        <ecNumber evidence="1">2.7.13.3</ecNumber>
    </submittedName>
</protein>
<dbReference type="EC" id="2.7.13.3" evidence="1"/>
<comment type="caution">
    <text evidence="1">The sequence shown here is derived from an EMBL/GenBank/DDBJ whole genome shotgun (WGS) entry which is preliminary data.</text>
</comment>
<reference evidence="1" key="1">
    <citation type="submission" date="2024-02" db="EMBL/GenBank/DDBJ databases">
        <title>Metagenome Assembled Genome of Zalaria obscura JY119.</title>
        <authorList>
            <person name="Vighnesh L."/>
            <person name="Jagadeeshwari U."/>
            <person name="Venkata Ramana C."/>
            <person name="Sasikala C."/>
        </authorList>
    </citation>
    <scope>NUCLEOTIDE SEQUENCE</scope>
    <source>
        <strain evidence="1">JY119</strain>
    </source>
</reference>
<proteinExistence type="predicted"/>
<keyword evidence="1" id="KW-0808">Transferase</keyword>
<evidence type="ECO:0000313" key="1">
    <source>
        <dbReference type="EMBL" id="KAK8206788.1"/>
    </source>
</evidence>
<keyword evidence="1" id="KW-0418">Kinase</keyword>
<organism evidence="1 2">
    <name type="scientific">Zalaria obscura</name>
    <dbReference type="NCBI Taxonomy" id="2024903"/>
    <lineage>
        <taxon>Eukaryota</taxon>
        <taxon>Fungi</taxon>
        <taxon>Dikarya</taxon>
        <taxon>Ascomycota</taxon>
        <taxon>Pezizomycotina</taxon>
        <taxon>Dothideomycetes</taxon>
        <taxon>Dothideomycetidae</taxon>
        <taxon>Dothideales</taxon>
        <taxon>Zalariaceae</taxon>
        <taxon>Zalaria</taxon>
    </lineage>
</organism>
<gene>
    <name evidence="1" type="primary">CHK1</name>
    <name evidence="1" type="ORF">M8818_004622</name>
</gene>
<name>A0ACC3SCB6_9PEZI</name>
<accession>A0ACC3SCB6</accession>
<dbReference type="Proteomes" id="UP001320706">
    <property type="component" value="Unassembled WGS sequence"/>
</dbReference>
<keyword evidence="2" id="KW-1185">Reference proteome</keyword>
<dbReference type="EMBL" id="JAMKPW020000022">
    <property type="protein sequence ID" value="KAK8206788.1"/>
    <property type="molecule type" value="Genomic_DNA"/>
</dbReference>